<protein>
    <submittedName>
        <fullName evidence="4">Adenylyl cyclase</fullName>
    </submittedName>
</protein>
<dbReference type="PANTHER" id="PTHR16305:SF28">
    <property type="entry name" value="GUANYLATE CYCLASE DOMAIN-CONTAINING PROTEIN"/>
    <property type="match status" value="1"/>
</dbReference>
<dbReference type="GO" id="GO:0035556">
    <property type="term" value="P:intracellular signal transduction"/>
    <property type="evidence" value="ECO:0007669"/>
    <property type="project" value="InterPro"/>
</dbReference>
<dbReference type="GO" id="GO:0005524">
    <property type="term" value="F:ATP binding"/>
    <property type="evidence" value="ECO:0007669"/>
    <property type="project" value="UniProtKB-KW"/>
</dbReference>
<dbReference type="SMART" id="SM00044">
    <property type="entry name" value="CYCc"/>
    <property type="match status" value="1"/>
</dbReference>
<dbReference type="SUPFAM" id="SSF55073">
    <property type="entry name" value="Nucleotide cyclase"/>
    <property type="match status" value="1"/>
</dbReference>
<reference evidence="4 5" key="1">
    <citation type="submission" date="2016-01" db="EMBL/GenBank/DDBJ databases">
        <title>The new phylogeny of the genus Mycobacterium.</title>
        <authorList>
            <person name="Tarcisio F."/>
            <person name="Conor M."/>
            <person name="Antonella G."/>
            <person name="Elisabetta G."/>
            <person name="Giulia F.S."/>
            <person name="Sara T."/>
            <person name="Anna F."/>
            <person name="Clotilde B."/>
            <person name="Roberto B."/>
            <person name="Veronica D.S."/>
            <person name="Fabio R."/>
            <person name="Monica P."/>
            <person name="Olivier J."/>
            <person name="Enrico T."/>
            <person name="Nicola S."/>
        </authorList>
    </citation>
    <scope>NUCLEOTIDE SEQUENCE [LARGE SCALE GENOMIC DNA]</scope>
    <source>
        <strain evidence="4 5">DSM 44166</strain>
    </source>
</reference>
<sequence length="1059" mass="114596">MLSQATEATGQCGSCGNDLRAKARFCDVCGSPVSPRPATGEHKQVTVLFADVVGSMKLAAAVDAERLQEIMNEMFNRAAAVVQRYHGTVDKFTGDGLMALFGAPVALEDHALRACISALEIHSATNELAAEVFRCDGVSLQLRVGLNSGEVIAGEIGFGQGRYTAVGHPVGMAQRMEAAAPPGGVMCSLSTARLVEDATRLGSVEYVAIKGDDEPVPARQLFAMESERTVLGRDEGLMLGRDAEMHRLQDLFGSRRGCLVGIVGPPGLGKSRLLREFTTIAERAGAEIVVGRCEAHTSTLAFRALSRLLRAMFSVEGLGASDAREQVATRCAQLFPPQSADAQILFEAMGIADAAAPPVQLSVEGRRRRLVETLTRAVGSHSTRIVFALEDAHWVDESSDGILADLASALDETTSMFVMTYRPEFHGALHQRSRQTITLRPLTESTSVRQVGHLLGGDPSLRGLAERIAAAAAGNPFFAEEIVRDLGGRGVLSGSRGRYQLTGDVDEITVPATVQAVLAARIDRLSAATKSILNAAAVIGNHFDVDTLRALLTESVSTCLAELVSAELIDQVEFVPRQRYCFHHPLVRTVAYESQLSAIRVQAHRTLAAAIEARDSGAADANAELIATHLEAGGEPARAYRWHLRAAEWLRPRDMRAARAAWERALCLADGLPDDYDGVIAMRITPRAMLISTALYVTDAAGAEARYQELRDLTMRSGDLTPLALATAGRVWSFSINDIRIPEAATLASELEDMLGRVECEATTRAIILNAIAFTRFVDCEFDAALRVIDAILALPEEIPANEVIAAQVLRAVIEMCIGDAELGRRHFHEGVEQAHSLAPLNYVMVSHYSGTVALLGMCKADDLLDETQEALRCAESLGDISGIIATLWARGTVLLRAESASDAEAIGLLERARTLIEKHKLHVLALTTIGAELAIDAARKGQRDEAIDDLRASFSLHIDSGSRVFIGYMGEVLVELLIERNAIDDLAEAHRIVDRWRDEETDVTAVDLWWLRSRALLAKAEGDFADYAEQANQYLARCEKLEVVGRLDEARRMVNATI</sequence>
<accession>A0A1X2EXR9</accession>
<dbReference type="InterPro" id="IPR041664">
    <property type="entry name" value="AAA_16"/>
</dbReference>
<evidence type="ECO:0000256" key="2">
    <source>
        <dbReference type="ARBA" id="ARBA00022840"/>
    </source>
</evidence>
<dbReference type="EMBL" id="LQPW01000039">
    <property type="protein sequence ID" value="ORX10915.1"/>
    <property type="molecule type" value="Genomic_DNA"/>
</dbReference>
<keyword evidence="1" id="KW-0547">Nucleotide-binding</keyword>
<comment type="caution">
    <text evidence="4">The sequence shown here is derived from an EMBL/GenBank/DDBJ whole genome shotgun (WGS) entry which is preliminary data.</text>
</comment>
<dbReference type="InterPro" id="IPR001054">
    <property type="entry name" value="A/G_cyclase"/>
</dbReference>
<evidence type="ECO:0000313" key="5">
    <source>
        <dbReference type="Proteomes" id="UP000193317"/>
    </source>
</evidence>
<name>A0A1X2EXR9_MYCSZ</name>
<dbReference type="Pfam" id="PF13191">
    <property type="entry name" value="AAA_16"/>
    <property type="match status" value="1"/>
</dbReference>
<evidence type="ECO:0000259" key="3">
    <source>
        <dbReference type="PROSITE" id="PS50125"/>
    </source>
</evidence>
<proteinExistence type="predicted"/>
<dbReference type="Gene3D" id="3.30.70.1230">
    <property type="entry name" value="Nucleotide cyclase"/>
    <property type="match status" value="1"/>
</dbReference>
<dbReference type="GO" id="GO:0004016">
    <property type="term" value="F:adenylate cyclase activity"/>
    <property type="evidence" value="ECO:0007669"/>
    <property type="project" value="TreeGrafter"/>
</dbReference>
<dbReference type="SUPFAM" id="SSF52540">
    <property type="entry name" value="P-loop containing nucleoside triphosphate hydrolases"/>
    <property type="match status" value="1"/>
</dbReference>
<dbReference type="Pfam" id="PF00211">
    <property type="entry name" value="Guanylate_cyc"/>
    <property type="match status" value="1"/>
</dbReference>
<dbReference type="PANTHER" id="PTHR16305">
    <property type="entry name" value="TESTICULAR SOLUBLE ADENYLYL CYCLASE"/>
    <property type="match status" value="1"/>
</dbReference>
<dbReference type="Proteomes" id="UP000193317">
    <property type="component" value="Unassembled WGS sequence"/>
</dbReference>
<organism evidence="4 5">
    <name type="scientific">Mycobacterium szulgai</name>
    <dbReference type="NCBI Taxonomy" id="1787"/>
    <lineage>
        <taxon>Bacteria</taxon>
        <taxon>Bacillati</taxon>
        <taxon>Actinomycetota</taxon>
        <taxon>Actinomycetes</taxon>
        <taxon>Mycobacteriales</taxon>
        <taxon>Mycobacteriaceae</taxon>
        <taxon>Mycobacterium</taxon>
    </lineage>
</organism>
<dbReference type="OrthoDB" id="5476461at2"/>
<dbReference type="Gene3D" id="3.40.50.300">
    <property type="entry name" value="P-loop containing nucleotide triphosphate hydrolases"/>
    <property type="match status" value="1"/>
</dbReference>
<gene>
    <name evidence="4" type="ORF">AWC27_23965</name>
</gene>
<dbReference type="CDD" id="cd07302">
    <property type="entry name" value="CHD"/>
    <property type="match status" value="1"/>
</dbReference>
<evidence type="ECO:0000313" key="4">
    <source>
        <dbReference type="EMBL" id="ORX10915.1"/>
    </source>
</evidence>
<dbReference type="AlphaFoldDB" id="A0A1X2EXR9"/>
<dbReference type="PROSITE" id="PS50125">
    <property type="entry name" value="GUANYLATE_CYCLASE_2"/>
    <property type="match status" value="1"/>
</dbReference>
<dbReference type="GO" id="GO:0005737">
    <property type="term" value="C:cytoplasm"/>
    <property type="evidence" value="ECO:0007669"/>
    <property type="project" value="TreeGrafter"/>
</dbReference>
<dbReference type="InterPro" id="IPR027417">
    <property type="entry name" value="P-loop_NTPase"/>
</dbReference>
<keyword evidence="5" id="KW-1185">Reference proteome</keyword>
<evidence type="ECO:0000256" key="1">
    <source>
        <dbReference type="ARBA" id="ARBA00022741"/>
    </source>
</evidence>
<keyword evidence="2" id="KW-0067">ATP-binding</keyword>
<feature type="domain" description="Guanylate cyclase" evidence="3">
    <location>
        <begin position="46"/>
        <end position="177"/>
    </location>
</feature>
<dbReference type="RefSeq" id="WP_085670167.1">
    <property type="nucleotide sequence ID" value="NZ_JACKRU010000764.1"/>
</dbReference>
<dbReference type="GO" id="GO:0009190">
    <property type="term" value="P:cyclic nucleotide biosynthetic process"/>
    <property type="evidence" value="ECO:0007669"/>
    <property type="project" value="InterPro"/>
</dbReference>
<dbReference type="InterPro" id="IPR029787">
    <property type="entry name" value="Nucleotide_cyclase"/>
</dbReference>